<dbReference type="Proteomes" id="UP001303473">
    <property type="component" value="Unassembled WGS sequence"/>
</dbReference>
<keyword evidence="2" id="KW-0472">Membrane</keyword>
<keyword evidence="2" id="KW-0812">Transmembrane</keyword>
<dbReference type="EMBL" id="MU853868">
    <property type="protein sequence ID" value="KAK3936945.1"/>
    <property type="molecule type" value="Genomic_DNA"/>
</dbReference>
<keyword evidence="2" id="KW-1133">Transmembrane helix</keyword>
<sequence length="145" mass="16766">MYKRTTKQSFPKRETTKESYGSGTYGGQLETRPISLKQLVNEVKGIYAGLVIIKTKCVDIDLNYSSSVNPYGRMTAEQWQALIGLHRTLLHEHYNFFLASNGIHNFLKILRHRLPHSFEHMLTFIYIAYSMIGLLLKIVPVFEEI</sequence>
<feature type="transmembrane region" description="Helical" evidence="2">
    <location>
        <begin position="121"/>
        <end position="142"/>
    </location>
</feature>
<accession>A0AAN6N192</accession>
<name>A0AAN6N192_9PEZI</name>
<gene>
    <name evidence="3" type="ORF">QBC46DRAFT_366574</name>
</gene>
<evidence type="ECO:0000256" key="2">
    <source>
        <dbReference type="SAM" id="Phobius"/>
    </source>
</evidence>
<keyword evidence="4" id="KW-1185">Reference proteome</keyword>
<organism evidence="3 4">
    <name type="scientific">Diplogelasinospora grovesii</name>
    <dbReference type="NCBI Taxonomy" id="303347"/>
    <lineage>
        <taxon>Eukaryota</taxon>
        <taxon>Fungi</taxon>
        <taxon>Dikarya</taxon>
        <taxon>Ascomycota</taxon>
        <taxon>Pezizomycotina</taxon>
        <taxon>Sordariomycetes</taxon>
        <taxon>Sordariomycetidae</taxon>
        <taxon>Sordariales</taxon>
        <taxon>Diplogelasinosporaceae</taxon>
        <taxon>Diplogelasinospora</taxon>
    </lineage>
</organism>
<dbReference type="AlphaFoldDB" id="A0AAN6N192"/>
<feature type="region of interest" description="Disordered" evidence="1">
    <location>
        <begin position="1"/>
        <end position="24"/>
    </location>
</feature>
<reference evidence="4" key="1">
    <citation type="journal article" date="2023" name="Mol. Phylogenet. Evol.">
        <title>Genome-scale phylogeny and comparative genomics of the fungal order Sordariales.</title>
        <authorList>
            <person name="Hensen N."/>
            <person name="Bonometti L."/>
            <person name="Westerberg I."/>
            <person name="Brannstrom I.O."/>
            <person name="Guillou S."/>
            <person name="Cros-Aarteil S."/>
            <person name="Calhoun S."/>
            <person name="Haridas S."/>
            <person name="Kuo A."/>
            <person name="Mondo S."/>
            <person name="Pangilinan J."/>
            <person name="Riley R."/>
            <person name="LaButti K."/>
            <person name="Andreopoulos B."/>
            <person name="Lipzen A."/>
            <person name="Chen C."/>
            <person name="Yan M."/>
            <person name="Daum C."/>
            <person name="Ng V."/>
            <person name="Clum A."/>
            <person name="Steindorff A."/>
            <person name="Ohm R.A."/>
            <person name="Martin F."/>
            <person name="Silar P."/>
            <person name="Natvig D.O."/>
            <person name="Lalanne C."/>
            <person name="Gautier V."/>
            <person name="Ament-Velasquez S.L."/>
            <person name="Kruys A."/>
            <person name="Hutchinson M.I."/>
            <person name="Powell A.J."/>
            <person name="Barry K."/>
            <person name="Miller A.N."/>
            <person name="Grigoriev I.V."/>
            <person name="Debuchy R."/>
            <person name="Gladieux P."/>
            <person name="Hiltunen Thoren M."/>
            <person name="Johannesson H."/>
        </authorList>
    </citation>
    <scope>NUCLEOTIDE SEQUENCE [LARGE SCALE GENOMIC DNA]</scope>
    <source>
        <strain evidence="4">CBS 340.73</strain>
    </source>
</reference>
<evidence type="ECO:0000313" key="4">
    <source>
        <dbReference type="Proteomes" id="UP001303473"/>
    </source>
</evidence>
<evidence type="ECO:0000313" key="3">
    <source>
        <dbReference type="EMBL" id="KAK3936945.1"/>
    </source>
</evidence>
<evidence type="ECO:0000256" key="1">
    <source>
        <dbReference type="SAM" id="MobiDB-lite"/>
    </source>
</evidence>
<proteinExistence type="predicted"/>
<comment type="caution">
    <text evidence="3">The sequence shown here is derived from an EMBL/GenBank/DDBJ whole genome shotgun (WGS) entry which is preliminary data.</text>
</comment>
<protein>
    <submittedName>
        <fullName evidence="3">Uncharacterized protein</fullName>
    </submittedName>
</protein>